<sequence length="116" mass="13806">MLFLFYIFLGSQKRTAFFVGSRYGRSGSTTYDESIKSRRIFIVPRNEHFFLGSRYGKRSGKYLRLTREINMQTVRNGFGNSWKERTPNLSYTIMLFLMRNSKLVYKSNINVETPRY</sequence>
<feature type="non-terminal residue" evidence="1">
    <location>
        <position position="116"/>
    </location>
</feature>
<gene>
    <name evidence="1" type="primary">Dere\GG27101</name>
    <name evidence="1" type="synonym">GG27101</name>
    <name evidence="1" type="ORF">Dere_GG27101</name>
</gene>
<reference evidence="1 2" key="1">
    <citation type="journal article" date="2007" name="Nature">
        <title>Evolution of genes and genomes on the Drosophila phylogeny.</title>
        <authorList>
            <consortium name="Drosophila 12 Genomes Consortium"/>
            <person name="Clark A.G."/>
            <person name="Eisen M.B."/>
            <person name="Smith D.R."/>
            <person name="Bergman C.M."/>
            <person name="Oliver B."/>
            <person name="Markow T.A."/>
            <person name="Kaufman T.C."/>
            <person name="Kellis M."/>
            <person name="Gelbart W."/>
            <person name="Iyer V.N."/>
            <person name="Pollard D.A."/>
            <person name="Sackton T.B."/>
            <person name="Larracuente A.M."/>
            <person name="Singh N.D."/>
            <person name="Abad J.P."/>
            <person name="Abt D.N."/>
            <person name="Adryan B."/>
            <person name="Aguade M."/>
            <person name="Akashi H."/>
            <person name="Anderson W.W."/>
            <person name="Aquadro C.F."/>
            <person name="Ardell D.H."/>
            <person name="Arguello R."/>
            <person name="Artieri C.G."/>
            <person name="Barbash D.A."/>
            <person name="Barker D."/>
            <person name="Barsanti P."/>
            <person name="Batterham P."/>
            <person name="Batzoglou S."/>
            <person name="Begun D."/>
            <person name="Bhutkar A."/>
            <person name="Blanco E."/>
            <person name="Bosak S.A."/>
            <person name="Bradley R.K."/>
            <person name="Brand A.D."/>
            <person name="Brent M.R."/>
            <person name="Brooks A.N."/>
            <person name="Brown R.H."/>
            <person name="Butlin R.K."/>
            <person name="Caggese C."/>
            <person name="Calvi B.R."/>
            <person name="Bernardo de Carvalho A."/>
            <person name="Caspi A."/>
            <person name="Castrezana S."/>
            <person name="Celniker S.E."/>
            <person name="Chang J.L."/>
            <person name="Chapple C."/>
            <person name="Chatterji S."/>
            <person name="Chinwalla A."/>
            <person name="Civetta A."/>
            <person name="Clifton S.W."/>
            <person name="Comeron J.M."/>
            <person name="Costello J.C."/>
            <person name="Coyne J.A."/>
            <person name="Daub J."/>
            <person name="David R.G."/>
            <person name="Delcher A.L."/>
            <person name="Delehaunty K."/>
            <person name="Do C.B."/>
            <person name="Ebling H."/>
            <person name="Edwards K."/>
            <person name="Eickbush T."/>
            <person name="Evans J.D."/>
            <person name="Filipski A."/>
            <person name="Findeiss S."/>
            <person name="Freyhult E."/>
            <person name="Fulton L."/>
            <person name="Fulton R."/>
            <person name="Garcia A.C."/>
            <person name="Gardiner A."/>
            <person name="Garfield D.A."/>
            <person name="Garvin B.E."/>
            <person name="Gibson G."/>
            <person name="Gilbert D."/>
            <person name="Gnerre S."/>
            <person name="Godfrey J."/>
            <person name="Good R."/>
            <person name="Gotea V."/>
            <person name="Gravely B."/>
            <person name="Greenberg A.J."/>
            <person name="Griffiths-Jones S."/>
            <person name="Gross S."/>
            <person name="Guigo R."/>
            <person name="Gustafson E.A."/>
            <person name="Haerty W."/>
            <person name="Hahn M.W."/>
            <person name="Halligan D.L."/>
            <person name="Halpern A.L."/>
            <person name="Halter G.M."/>
            <person name="Han M.V."/>
            <person name="Heger A."/>
            <person name="Hillier L."/>
            <person name="Hinrichs A.S."/>
            <person name="Holmes I."/>
            <person name="Hoskins R.A."/>
            <person name="Hubisz M.J."/>
            <person name="Hultmark D."/>
            <person name="Huntley M.A."/>
            <person name="Jaffe D.B."/>
            <person name="Jagadeeshan S."/>
            <person name="Jeck W.R."/>
            <person name="Johnson J."/>
            <person name="Jones C.D."/>
            <person name="Jordan W.C."/>
            <person name="Karpen G.H."/>
            <person name="Kataoka E."/>
            <person name="Keightley P.D."/>
            <person name="Kheradpour P."/>
            <person name="Kirkness E.F."/>
            <person name="Koerich L.B."/>
            <person name="Kristiansen K."/>
            <person name="Kudrna D."/>
            <person name="Kulathinal R.J."/>
            <person name="Kumar S."/>
            <person name="Kwok R."/>
            <person name="Lander E."/>
            <person name="Langley C.H."/>
            <person name="Lapoint R."/>
            <person name="Lazzaro B.P."/>
            <person name="Lee S.J."/>
            <person name="Levesque L."/>
            <person name="Li R."/>
            <person name="Lin C.F."/>
            <person name="Lin M.F."/>
            <person name="Lindblad-Toh K."/>
            <person name="Llopart A."/>
            <person name="Long M."/>
            <person name="Low L."/>
            <person name="Lozovsky E."/>
            <person name="Lu J."/>
            <person name="Luo M."/>
            <person name="Machado C.A."/>
            <person name="Makalowski W."/>
            <person name="Marzo M."/>
            <person name="Matsuda M."/>
            <person name="Matzkin L."/>
            <person name="McAllister B."/>
            <person name="McBride C.S."/>
            <person name="McKernan B."/>
            <person name="McKernan K."/>
            <person name="Mendez-Lago M."/>
            <person name="Minx P."/>
            <person name="Mollenhauer M.U."/>
            <person name="Montooth K."/>
            <person name="Mount S.M."/>
            <person name="Mu X."/>
            <person name="Myers E."/>
            <person name="Negre B."/>
            <person name="Newfeld S."/>
            <person name="Nielsen R."/>
            <person name="Noor M.A."/>
            <person name="O'Grady P."/>
            <person name="Pachter L."/>
            <person name="Papaceit M."/>
            <person name="Parisi M.J."/>
            <person name="Parisi M."/>
            <person name="Parts L."/>
            <person name="Pedersen J.S."/>
            <person name="Pesole G."/>
            <person name="Phillippy A.M."/>
            <person name="Ponting C.P."/>
            <person name="Pop M."/>
            <person name="Porcelli D."/>
            <person name="Powell J.R."/>
            <person name="Prohaska S."/>
            <person name="Pruitt K."/>
            <person name="Puig M."/>
            <person name="Quesneville H."/>
            <person name="Ram K.R."/>
            <person name="Rand D."/>
            <person name="Rasmussen M.D."/>
            <person name="Reed L.K."/>
            <person name="Reenan R."/>
            <person name="Reily A."/>
            <person name="Remington K.A."/>
            <person name="Rieger T.T."/>
            <person name="Ritchie M.G."/>
            <person name="Robin C."/>
            <person name="Rogers Y.H."/>
            <person name="Rohde C."/>
            <person name="Rozas J."/>
            <person name="Rubenfield M.J."/>
            <person name="Ruiz A."/>
            <person name="Russo S."/>
            <person name="Salzberg S.L."/>
            <person name="Sanchez-Gracia A."/>
            <person name="Saranga D.J."/>
            <person name="Sato H."/>
            <person name="Schaeffer S.W."/>
            <person name="Schatz M.C."/>
            <person name="Schlenke T."/>
            <person name="Schwartz R."/>
            <person name="Segarra C."/>
            <person name="Singh R.S."/>
            <person name="Sirot L."/>
            <person name="Sirota M."/>
            <person name="Sisneros N.B."/>
            <person name="Smith C.D."/>
            <person name="Smith T.F."/>
            <person name="Spieth J."/>
            <person name="Stage D.E."/>
            <person name="Stark A."/>
            <person name="Stephan W."/>
            <person name="Strausberg R.L."/>
            <person name="Strempel S."/>
            <person name="Sturgill D."/>
            <person name="Sutton G."/>
            <person name="Sutton G.G."/>
            <person name="Tao W."/>
            <person name="Teichmann S."/>
            <person name="Tobari Y.N."/>
            <person name="Tomimura Y."/>
            <person name="Tsolas J.M."/>
            <person name="Valente V.L."/>
            <person name="Venter E."/>
            <person name="Venter J.C."/>
            <person name="Vicario S."/>
            <person name="Vieira F.G."/>
            <person name="Vilella A.J."/>
            <person name="Villasante A."/>
            <person name="Walenz B."/>
            <person name="Wang J."/>
            <person name="Wasserman M."/>
            <person name="Watts T."/>
            <person name="Wilson D."/>
            <person name="Wilson R.K."/>
            <person name="Wing R.A."/>
            <person name="Wolfner M.F."/>
            <person name="Wong A."/>
            <person name="Wong G.K."/>
            <person name="Wu C.I."/>
            <person name="Wu G."/>
            <person name="Yamamoto D."/>
            <person name="Yang H.P."/>
            <person name="Yang S.P."/>
            <person name="Yorke J.A."/>
            <person name="Yoshida K."/>
            <person name="Zdobnov E."/>
            <person name="Zhang P."/>
            <person name="Zhang Y."/>
            <person name="Zimin A.V."/>
            <person name="Baldwin J."/>
            <person name="Abdouelleil A."/>
            <person name="Abdulkadir J."/>
            <person name="Abebe A."/>
            <person name="Abera B."/>
            <person name="Abreu J."/>
            <person name="Acer S.C."/>
            <person name="Aftuck L."/>
            <person name="Alexander A."/>
            <person name="An P."/>
            <person name="Anderson E."/>
            <person name="Anderson S."/>
            <person name="Arachi H."/>
            <person name="Azer M."/>
            <person name="Bachantsang P."/>
            <person name="Barry A."/>
            <person name="Bayul T."/>
            <person name="Berlin A."/>
            <person name="Bessette D."/>
            <person name="Bloom T."/>
            <person name="Blye J."/>
            <person name="Boguslavskiy L."/>
            <person name="Bonnet C."/>
            <person name="Boukhgalter B."/>
            <person name="Bourzgui I."/>
            <person name="Brown A."/>
            <person name="Cahill P."/>
            <person name="Channer S."/>
            <person name="Cheshatsang Y."/>
            <person name="Chuda L."/>
            <person name="Citroen M."/>
            <person name="Collymore A."/>
            <person name="Cooke P."/>
            <person name="Costello M."/>
            <person name="D'Aco K."/>
            <person name="Daza R."/>
            <person name="De Haan G."/>
            <person name="DeGray S."/>
            <person name="DeMaso C."/>
            <person name="Dhargay N."/>
            <person name="Dooley K."/>
            <person name="Dooley E."/>
            <person name="Doricent M."/>
            <person name="Dorje P."/>
            <person name="Dorjee K."/>
            <person name="Dupes A."/>
            <person name="Elong R."/>
            <person name="Falk J."/>
            <person name="Farina A."/>
            <person name="Faro S."/>
            <person name="Ferguson D."/>
            <person name="Fisher S."/>
            <person name="Foley C.D."/>
            <person name="Franke A."/>
            <person name="Friedrich D."/>
            <person name="Gadbois L."/>
            <person name="Gearin G."/>
            <person name="Gearin C.R."/>
            <person name="Giannoukos G."/>
            <person name="Goode T."/>
            <person name="Graham J."/>
            <person name="Grandbois E."/>
            <person name="Grewal S."/>
            <person name="Gyaltsen K."/>
            <person name="Hafez N."/>
            <person name="Hagos B."/>
            <person name="Hall J."/>
            <person name="Henson C."/>
            <person name="Hollinger A."/>
            <person name="Honan T."/>
            <person name="Huard M.D."/>
            <person name="Hughes L."/>
            <person name="Hurhula B."/>
            <person name="Husby M.E."/>
            <person name="Kamat A."/>
            <person name="Kanga B."/>
            <person name="Kashin S."/>
            <person name="Khazanovich D."/>
            <person name="Kisner P."/>
            <person name="Lance K."/>
            <person name="Lara M."/>
            <person name="Lee W."/>
            <person name="Lennon N."/>
            <person name="Letendre F."/>
            <person name="LeVine R."/>
            <person name="Lipovsky A."/>
            <person name="Liu X."/>
            <person name="Liu J."/>
            <person name="Liu S."/>
            <person name="Lokyitsang T."/>
            <person name="Lokyitsang Y."/>
            <person name="Lubonja R."/>
            <person name="Lui A."/>
            <person name="MacDonald P."/>
            <person name="Magnisalis V."/>
            <person name="Maru K."/>
            <person name="Matthews C."/>
            <person name="McCusker W."/>
            <person name="McDonough S."/>
            <person name="Mehta T."/>
            <person name="Meldrim J."/>
            <person name="Meneus L."/>
            <person name="Mihai O."/>
            <person name="Mihalev A."/>
            <person name="Mihova T."/>
            <person name="Mittelman R."/>
            <person name="Mlenga V."/>
            <person name="Montmayeur A."/>
            <person name="Mulrain L."/>
            <person name="Navidi A."/>
            <person name="Naylor J."/>
            <person name="Negash T."/>
            <person name="Nguyen T."/>
            <person name="Nguyen N."/>
            <person name="Nicol R."/>
            <person name="Norbu C."/>
            <person name="Norbu N."/>
            <person name="Novod N."/>
            <person name="O'Neill B."/>
            <person name="Osman S."/>
            <person name="Markiewicz E."/>
            <person name="Oyono O.L."/>
            <person name="Patti C."/>
            <person name="Phunkhang P."/>
            <person name="Pierre F."/>
            <person name="Priest M."/>
            <person name="Raghuraman S."/>
            <person name="Rege F."/>
            <person name="Reyes R."/>
            <person name="Rise C."/>
            <person name="Rogov P."/>
            <person name="Ross K."/>
            <person name="Ryan E."/>
            <person name="Settipalli S."/>
            <person name="Shea T."/>
            <person name="Sherpa N."/>
            <person name="Shi L."/>
            <person name="Shih D."/>
            <person name="Sparrow T."/>
            <person name="Spaulding J."/>
            <person name="Stalker J."/>
            <person name="Stange-Thomann N."/>
            <person name="Stavropoulos S."/>
            <person name="Stone C."/>
            <person name="Strader C."/>
            <person name="Tesfaye S."/>
            <person name="Thomson T."/>
            <person name="Thoulutsang Y."/>
            <person name="Thoulutsang D."/>
            <person name="Topham K."/>
            <person name="Topping I."/>
            <person name="Tsamla T."/>
            <person name="Vassiliev H."/>
            <person name="Vo A."/>
            <person name="Wangchuk T."/>
            <person name="Wangdi T."/>
            <person name="Weiand M."/>
            <person name="Wilkinson J."/>
            <person name="Wilson A."/>
            <person name="Yadav S."/>
            <person name="Young G."/>
            <person name="Yu Q."/>
            <person name="Zembek L."/>
            <person name="Zhong D."/>
            <person name="Zimmer A."/>
            <person name="Zwirko Z."/>
            <person name="Jaffe D.B."/>
            <person name="Alvarez P."/>
            <person name="Brockman W."/>
            <person name="Butler J."/>
            <person name="Chin C."/>
            <person name="Gnerre S."/>
            <person name="Grabherr M."/>
            <person name="Kleber M."/>
            <person name="Mauceli E."/>
            <person name="MacCallum I."/>
        </authorList>
    </citation>
    <scope>NUCLEOTIDE SEQUENCE [LARGE SCALE GENOMIC DNA]</scope>
    <source>
        <strain evidence="1 2">TSC#14021-0224.01</strain>
    </source>
</reference>
<evidence type="ECO:0000313" key="2">
    <source>
        <dbReference type="Proteomes" id="UP000008711"/>
    </source>
</evidence>
<keyword evidence="2" id="KW-1185">Reference proteome</keyword>
<organism evidence="1 2">
    <name type="scientific">Drosophila erecta</name>
    <name type="common">Fruit fly</name>
    <dbReference type="NCBI Taxonomy" id="7220"/>
    <lineage>
        <taxon>Eukaryota</taxon>
        <taxon>Metazoa</taxon>
        <taxon>Ecdysozoa</taxon>
        <taxon>Arthropoda</taxon>
        <taxon>Hexapoda</taxon>
        <taxon>Insecta</taxon>
        <taxon>Pterygota</taxon>
        <taxon>Neoptera</taxon>
        <taxon>Endopterygota</taxon>
        <taxon>Diptera</taxon>
        <taxon>Brachycera</taxon>
        <taxon>Muscomorpha</taxon>
        <taxon>Ephydroidea</taxon>
        <taxon>Drosophilidae</taxon>
        <taxon>Drosophila</taxon>
        <taxon>Sophophora</taxon>
    </lineage>
</organism>
<dbReference type="OrthoDB" id="6350276at2759"/>
<dbReference type="AlphaFoldDB" id="A0A0Q5WPC8"/>
<reference evidence="1 2" key="2">
    <citation type="journal article" date="2008" name="Bioinformatics">
        <title>Assembly reconciliation.</title>
        <authorList>
            <person name="Zimin A.V."/>
            <person name="Smith D.R."/>
            <person name="Sutton G."/>
            <person name="Yorke J.A."/>
        </authorList>
    </citation>
    <scope>NUCLEOTIDE SEQUENCE [LARGE SCALE GENOMIC DNA]</scope>
    <source>
        <strain evidence="1 2">TSC#14021-0224.01</strain>
    </source>
</reference>
<dbReference type="EMBL" id="CH954177">
    <property type="protein sequence ID" value="KQS71071.1"/>
    <property type="molecule type" value="Genomic_DNA"/>
</dbReference>
<name>A0A0Q5WPC8_DROER</name>
<protein>
    <submittedName>
        <fullName evidence="1">Uncharacterized protein</fullName>
    </submittedName>
</protein>
<accession>A0A0Q5WPC8</accession>
<dbReference type="Proteomes" id="UP000008711">
    <property type="component" value="Unassembled WGS sequence"/>
</dbReference>
<proteinExistence type="predicted"/>
<dbReference type="KEGG" id="der:26526925"/>
<evidence type="ECO:0000313" key="1">
    <source>
        <dbReference type="EMBL" id="KQS71071.1"/>
    </source>
</evidence>